<keyword evidence="6 13" id="KW-0548">Nucleotidyltransferase</keyword>
<dbReference type="CDD" id="cd01648">
    <property type="entry name" value="TERT"/>
    <property type="match status" value="1"/>
</dbReference>
<dbReference type="OrthoDB" id="289721at2759"/>
<dbReference type="Pfam" id="PF00078">
    <property type="entry name" value="RVT_1"/>
    <property type="match status" value="1"/>
</dbReference>
<comment type="function">
    <text evidence="13">Telomerase is a ribonucleoprotein enzyme essential for the replication of chromosome termini in most eukaryotes. It elongates telomeres. It is a reverse transcriptase that adds simple sequence repeats to chromosome ends by copying a template sequence within the RNA component of the enzyme.</text>
</comment>
<keyword evidence="9 13" id="KW-0779">Telomere</keyword>
<dbReference type="PANTHER" id="PTHR12066">
    <property type="entry name" value="TELOMERASE REVERSE TRANSCRIPTASE"/>
    <property type="match status" value="1"/>
</dbReference>
<dbReference type="Gene3D" id="3.30.70.2630">
    <property type="match status" value="1"/>
</dbReference>
<dbReference type="GO" id="GO:0046872">
    <property type="term" value="F:metal ion binding"/>
    <property type="evidence" value="ECO:0007669"/>
    <property type="project" value="UniProtKB-KW"/>
</dbReference>
<dbReference type="SUPFAM" id="SSF56672">
    <property type="entry name" value="DNA/RNA polymerases"/>
    <property type="match status" value="1"/>
</dbReference>
<comment type="similarity">
    <text evidence="1 13">Belongs to the reverse transcriptase family. Telomerase subfamily.</text>
</comment>
<evidence type="ECO:0000313" key="16">
    <source>
        <dbReference type="EMBL" id="OQS06032.1"/>
    </source>
</evidence>
<feature type="domain" description="Reverse transcriptase" evidence="15">
    <location>
        <begin position="498"/>
        <end position="798"/>
    </location>
</feature>
<keyword evidence="5 13" id="KW-0808">Transferase</keyword>
<dbReference type="Pfam" id="PF11474">
    <property type="entry name" value="TEN_TERT"/>
    <property type="match status" value="1"/>
</dbReference>
<sequence length="967" mass="111333">MNVINELLPQTISLSKWLQECVGDLDNGYDEDFQQFLKTTMVSLTNYSSSLNKTTPFPRKINSTQAELVDQAIGISVKRKQKNPTQSNLLALGFKLAQPGENNHFTVHANNIVHHTPNTLVSILKSKYWIQLHQLIGDACMLYLLVDHVICINVDKDNNTFIQVAGPPLKLLMPSTNKQADISLAHVMFYGPKSLKTFSSTHALNSAAASKIQATKLICTIFHLKSNGKRVRLSPRLQLFIPWIKKMMTNFNHVKVEKTIALLCPLGRSCRNIMSYLSCIANDKPLDHIIQDNGYISQEDSDSSDESKGRKRTVKSWNEEASPRKKQKTSGLHFQEDIALLLQHSTPKKQIVESIRQIITQILPVEFWGPRKNFRRFVHLISCYIHGRQHDSHSIEQTVNRMSVHNIEWLNSKISVVVPTEITQRRQHLVHFIQWIWAQIIQPMLRTNFYITTVEGQFYHTTSLGSHCVHIEIQLAFSIHEPSRKLATFDLQNTLLRQVSDNYQNSTKDIMSTIRFVPKAKGVRPIMNLSKHGHYSTNQNLRNSFYVLKHEVQNRPRLLGASAMSSSAIYSKLLKYRDSWINYGQPQLYYVTLDIERCFDTMKAERLLQLLPSILTQEEYLIRHHSYVNPSRRFRSEHPVVTPGNYSRFDKLIATTNPRSNTVYIDGVLYDSITKEQVLNQLKAHLCANHVQIGEKLYIQSEGIPQGSVLSSLLCNLYYAAFEKVVLLSQIQYNRQHDVLLRYTDDFCFITSKQSQAQQFMNIMHRGASSFGCQVNPTKTRTNMFDPSLPMTWCGIVLNPMTMEIKANYSKLIRNPSSVSSPLLSCVTVRCGRKLSTWFVRRITSTSLDKCHALYFSSTMNSLETIRINAYELLMVLSMKAMYLLRILPIRNFKYATKQFEEAWKYIHKRILIQTSGTCPLTLEEVDSMDLLHRSDMLYRCIIWDQLLVTMQFIPTQMSEASNAREY</sequence>
<evidence type="ECO:0000256" key="1">
    <source>
        <dbReference type="ARBA" id="ARBA00008001"/>
    </source>
</evidence>
<keyword evidence="4 13" id="KW-0158">Chromosome</keyword>
<dbReference type="Pfam" id="PF12009">
    <property type="entry name" value="Telomerase_RBD"/>
    <property type="match status" value="1"/>
</dbReference>
<evidence type="ECO:0000256" key="5">
    <source>
        <dbReference type="ARBA" id="ARBA00022679"/>
    </source>
</evidence>
<feature type="region of interest" description="Disordered" evidence="14">
    <location>
        <begin position="297"/>
        <end position="330"/>
    </location>
</feature>
<dbReference type="PROSITE" id="PS50878">
    <property type="entry name" value="RT_POL"/>
    <property type="match status" value="1"/>
</dbReference>
<evidence type="ECO:0000256" key="11">
    <source>
        <dbReference type="ARBA" id="ARBA00023242"/>
    </source>
</evidence>
<dbReference type="InterPro" id="IPR049915">
    <property type="entry name" value="TERT_TEN"/>
</dbReference>
<evidence type="ECO:0000259" key="15">
    <source>
        <dbReference type="PROSITE" id="PS50878"/>
    </source>
</evidence>
<dbReference type="EC" id="2.7.7.49" evidence="2 13"/>
<comment type="catalytic activity">
    <reaction evidence="12 13">
        <text>DNA(n) + a 2'-deoxyribonucleoside 5'-triphosphate = DNA(n+1) + diphosphate</text>
        <dbReference type="Rhea" id="RHEA:22508"/>
        <dbReference type="Rhea" id="RHEA-COMP:17339"/>
        <dbReference type="Rhea" id="RHEA-COMP:17340"/>
        <dbReference type="ChEBI" id="CHEBI:33019"/>
        <dbReference type="ChEBI" id="CHEBI:61560"/>
        <dbReference type="ChEBI" id="CHEBI:173112"/>
        <dbReference type="EC" id="2.7.7.49"/>
    </reaction>
</comment>
<dbReference type="GO" id="GO:0070034">
    <property type="term" value="F:telomerase RNA binding"/>
    <property type="evidence" value="ECO:0007669"/>
    <property type="project" value="TreeGrafter"/>
</dbReference>
<name>A0A1W0A6X1_9STRA</name>
<dbReference type="InterPro" id="IPR021891">
    <property type="entry name" value="Telomerase_RBD"/>
</dbReference>
<dbReference type="PRINTS" id="PR01365">
    <property type="entry name" value="TELOMERASERT"/>
</dbReference>
<dbReference type="GO" id="GO:0003720">
    <property type="term" value="F:telomerase activity"/>
    <property type="evidence" value="ECO:0007669"/>
    <property type="project" value="InterPro"/>
</dbReference>
<accession>A0A1W0A6X1</accession>
<protein>
    <recommendedName>
        <fullName evidence="3 13">Telomerase reverse transcriptase</fullName>
        <ecNumber evidence="2 13">2.7.7.49</ecNumber>
    </recommendedName>
    <alternativeName>
        <fullName evidence="13">Telomerase catalytic subunit</fullName>
    </alternativeName>
</protein>
<evidence type="ECO:0000256" key="9">
    <source>
        <dbReference type="ARBA" id="ARBA00022895"/>
    </source>
</evidence>
<reference evidence="16 17" key="1">
    <citation type="journal article" date="2014" name="Genome Biol. Evol.">
        <title>The secreted proteins of Achlya hypogyna and Thraustotheca clavata identify the ancestral oomycete secretome and reveal gene acquisitions by horizontal gene transfer.</title>
        <authorList>
            <person name="Misner I."/>
            <person name="Blouin N."/>
            <person name="Leonard G."/>
            <person name="Richards T.A."/>
            <person name="Lane C.E."/>
        </authorList>
    </citation>
    <scope>NUCLEOTIDE SEQUENCE [LARGE SCALE GENOMIC DNA]</scope>
    <source>
        <strain evidence="16 17">ATCC 34112</strain>
    </source>
</reference>
<evidence type="ECO:0000256" key="12">
    <source>
        <dbReference type="ARBA" id="ARBA00048173"/>
    </source>
</evidence>
<evidence type="ECO:0000256" key="8">
    <source>
        <dbReference type="ARBA" id="ARBA00022842"/>
    </source>
</evidence>
<evidence type="ECO:0000256" key="7">
    <source>
        <dbReference type="ARBA" id="ARBA00022723"/>
    </source>
</evidence>
<dbReference type="GO" id="GO:0042162">
    <property type="term" value="F:telomeric DNA binding"/>
    <property type="evidence" value="ECO:0007669"/>
    <property type="project" value="TreeGrafter"/>
</dbReference>
<gene>
    <name evidence="16" type="ORF">THRCLA_20460</name>
</gene>
<keyword evidence="8 13" id="KW-0460">Magnesium</keyword>
<comment type="caution">
    <text evidence="16">The sequence shown here is derived from an EMBL/GenBank/DDBJ whole genome shotgun (WGS) entry which is preliminary data.</text>
</comment>
<dbReference type="AlphaFoldDB" id="A0A1W0A6X1"/>
<organism evidence="16 17">
    <name type="scientific">Thraustotheca clavata</name>
    <dbReference type="NCBI Taxonomy" id="74557"/>
    <lineage>
        <taxon>Eukaryota</taxon>
        <taxon>Sar</taxon>
        <taxon>Stramenopiles</taxon>
        <taxon>Oomycota</taxon>
        <taxon>Saprolegniomycetes</taxon>
        <taxon>Saprolegniales</taxon>
        <taxon>Achlyaceae</taxon>
        <taxon>Thraustotheca</taxon>
    </lineage>
</organism>
<evidence type="ECO:0000256" key="6">
    <source>
        <dbReference type="ARBA" id="ARBA00022695"/>
    </source>
</evidence>
<dbReference type="InterPro" id="IPR003545">
    <property type="entry name" value="Telomerase_RT"/>
</dbReference>
<keyword evidence="7 13" id="KW-0479">Metal-binding</keyword>
<dbReference type="GO" id="GO:0000333">
    <property type="term" value="C:telomerase catalytic core complex"/>
    <property type="evidence" value="ECO:0007669"/>
    <property type="project" value="TreeGrafter"/>
</dbReference>
<dbReference type="PANTHER" id="PTHR12066:SF0">
    <property type="entry name" value="TELOMERASE REVERSE TRANSCRIPTASE"/>
    <property type="match status" value="1"/>
</dbReference>
<dbReference type="InterPro" id="IPR043502">
    <property type="entry name" value="DNA/RNA_pol_sf"/>
</dbReference>
<dbReference type="Gene3D" id="1.10.132.70">
    <property type="match status" value="1"/>
</dbReference>
<evidence type="ECO:0000256" key="3">
    <source>
        <dbReference type="ARBA" id="ARBA00016182"/>
    </source>
</evidence>
<comment type="subcellular location">
    <subcellularLocation>
        <location evidence="13">Nucleus</location>
    </subcellularLocation>
    <subcellularLocation>
        <location evidence="13">Chromosome</location>
        <location evidence="13">Telomere</location>
    </subcellularLocation>
</comment>
<proteinExistence type="inferred from homology"/>
<evidence type="ECO:0000256" key="10">
    <source>
        <dbReference type="ARBA" id="ARBA00022918"/>
    </source>
</evidence>
<evidence type="ECO:0000256" key="2">
    <source>
        <dbReference type="ARBA" id="ARBA00012493"/>
    </source>
</evidence>
<keyword evidence="17" id="KW-1185">Reference proteome</keyword>
<dbReference type="SMART" id="SM00975">
    <property type="entry name" value="Telomerase_RBD"/>
    <property type="match status" value="1"/>
</dbReference>
<evidence type="ECO:0000256" key="4">
    <source>
        <dbReference type="ARBA" id="ARBA00022454"/>
    </source>
</evidence>
<keyword evidence="10 13" id="KW-0695">RNA-directed DNA polymerase</keyword>
<evidence type="ECO:0000256" key="13">
    <source>
        <dbReference type="RuleBase" id="RU365061"/>
    </source>
</evidence>
<dbReference type="EMBL" id="JNBS01000383">
    <property type="protein sequence ID" value="OQS06032.1"/>
    <property type="molecule type" value="Genomic_DNA"/>
</dbReference>
<keyword evidence="11 13" id="KW-0539">Nucleus</keyword>
<evidence type="ECO:0000256" key="14">
    <source>
        <dbReference type="SAM" id="MobiDB-lite"/>
    </source>
</evidence>
<dbReference type="GO" id="GO:0007004">
    <property type="term" value="P:telomere maintenance via telomerase"/>
    <property type="evidence" value="ECO:0007669"/>
    <property type="project" value="TreeGrafter"/>
</dbReference>
<dbReference type="Proteomes" id="UP000243217">
    <property type="component" value="Unassembled WGS sequence"/>
</dbReference>
<dbReference type="GO" id="GO:0000781">
    <property type="term" value="C:chromosome, telomeric region"/>
    <property type="evidence" value="ECO:0007669"/>
    <property type="project" value="UniProtKB-SubCell"/>
</dbReference>
<evidence type="ECO:0000313" key="17">
    <source>
        <dbReference type="Proteomes" id="UP000243217"/>
    </source>
</evidence>
<dbReference type="InterPro" id="IPR000477">
    <property type="entry name" value="RT_dom"/>
</dbReference>
<dbReference type="STRING" id="74557.A0A1W0A6X1"/>